<dbReference type="InterPro" id="IPR029063">
    <property type="entry name" value="SAM-dependent_MTases_sf"/>
</dbReference>
<dbReference type="Gene3D" id="1.10.10.10">
    <property type="entry name" value="Winged helix-like DNA-binding domain superfamily/Winged helix DNA-binding domain"/>
    <property type="match status" value="1"/>
</dbReference>
<evidence type="ECO:0000256" key="1">
    <source>
        <dbReference type="SAM" id="MobiDB-lite"/>
    </source>
</evidence>
<dbReference type="Gene3D" id="3.40.50.150">
    <property type="entry name" value="Vaccinia Virus protein VP39"/>
    <property type="match status" value="1"/>
</dbReference>
<dbReference type="Pfam" id="PF13649">
    <property type="entry name" value="Methyltransf_25"/>
    <property type="match status" value="1"/>
</dbReference>
<gene>
    <name evidence="3" type="ORF">FNH13_09775</name>
</gene>
<feature type="domain" description="Methyltransferase" evidence="2">
    <location>
        <begin position="193"/>
        <end position="288"/>
    </location>
</feature>
<name>A0A516GAP4_9MICO</name>
<evidence type="ECO:0000313" key="3">
    <source>
        <dbReference type="EMBL" id="QDO88587.1"/>
    </source>
</evidence>
<dbReference type="PANTHER" id="PTHR45128">
    <property type="entry name" value="METHYLTRANSFERASE TYPE 11"/>
    <property type="match status" value="1"/>
</dbReference>
<dbReference type="AlphaFoldDB" id="A0A516GAP4"/>
<accession>A0A516GAP4</accession>
<reference evidence="3 4" key="1">
    <citation type="submission" date="2019-07" db="EMBL/GenBank/DDBJ databases">
        <title>complete genome sequencing of Ornithinimicrobium sp. H23M54.</title>
        <authorList>
            <person name="Bae J.-W."/>
            <person name="Lee S.-Y."/>
        </authorList>
    </citation>
    <scope>NUCLEOTIDE SEQUENCE [LARGE SCALE GENOMIC DNA]</scope>
    <source>
        <strain evidence="3 4">H23M54</strain>
    </source>
</reference>
<feature type="region of interest" description="Disordered" evidence="1">
    <location>
        <begin position="1"/>
        <end position="28"/>
    </location>
</feature>
<dbReference type="SUPFAM" id="SSF53335">
    <property type="entry name" value="S-adenosyl-L-methionine-dependent methyltransferases"/>
    <property type="match status" value="1"/>
</dbReference>
<dbReference type="KEGG" id="orz:FNH13_09775"/>
<keyword evidence="3" id="KW-0489">Methyltransferase</keyword>
<proteinExistence type="predicted"/>
<dbReference type="Proteomes" id="UP000315395">
    <property type="component" value="Chromosome"/>
</dbReference>
<dbReference type="InterPro" id="IPR041698">
    <property type="entry name" value="Methyltransf_25"/>
</dbReference>
<dbReference type="EMBL" id="CP041616">
    <property type="protein sequence ID" value="QDO88587.1"/>
    <property type="molecule type" value="Genomic_DNA"/>
</dbReference>
<sequence length="362" mass="38627">MSTTLPAPATTTGSAESATAPPLTDGPTVPEQAGVLVGNVAGYMATRIIAIGQNAGFLEALAEHPGLTVRQLADSRDTDEFYTSVWCRGAFGAGVLERAGEGYRLAPHLATLLLDPTSPAYVGGMFPLVQQPEMFGRFSETLVSGERMWWSDTSHAWIDAVSGTGGPFYTRLVPGGLALVPGLTERLADGGLIVDSACGAGTGLLRLAEHFPSSRIIGVDGDSHSAARARQRVVDAGLIDRVEVLCQPLEQMELPAEAALVVNNISMHECRDIDLTTRRVLSALEPGGWFVVSDFPFPQSDEGLRTVPGRIMSGIQFFEAQIDDQLLPTSAYDDLLTRHGFTDLGTADLTPVHALTWGRRQL</sequence>
<evidence type="ECO:0000313" key="4">
    <source>
        <dbReference type="Proteomes" id="UP000315395"/>
    </source>
</evidence>
<keyword evidence="3" id="KW-0808">Transferase</keyword>
<dbReference type="GO" id="GO:0032259">
    <property type="term" value="P:methylation"/>
    <property type="evidence" value="ECO:0007669"/>
    <property type="project" value="UniProtKB-KW"/>
</dbReference>
<organism evidence="3 4">
    <name type="scientific">Ornithinimicrobium ciconiae</name>
    <dbReference type="NCBI Taxonomy" id="2594265"/>
    <lineage>
        <taxon>Bacteria</taxon>
        <taxon>Bacillati</taxon>
        <taxon>Actinomycetota</taxon>
        <taxon>Actinomycetes</taxon>
        <taxon>Micrococcales</taxon>
        <taxon>Ornithinimicrobiaceae</taxon>
        <taxon>Ornithinimicrobium</taxon>
    </lineage>
</organism>
<dbReference type="PANTHER" id="PTHR45128:SF1">
    <property type="entry name" value="S-ADENOSYLMETHIONINE-DEPENDENT METHYLTRANSFERASE RV2258C"/>
    <property type="match status" value="1"/>
</dbReference>
<evidence type="ECO:0000259" key="2">
    <source>
        <dbReference type="Pfam" id="PF13649"/>
    </source>
</evidence>
<dbReference type="OrthoDB" id="3382693at2"/>
<dbReference type="RefSeq" id="WP_143783265.1">
    <property type="nucleotide sequence ID" value="NZ_CP041616.1"/>
</dbReference>
<dbReference type="InterPro" id="IPR053173">
    <property type="entry name" value="SAM-binding_MTase"/>
</dbReference>
<protein>
    <submittedName>
        <fullName evidence="3">Class I SAM-dependent methyltransferase</fullName>
    </submittedName>
</protein>
<dbReference type="CDD" id="cd02440">
    <property type="entry name" value="AdoMet_MTases"/>
    <property type="match status" value="1"/>
</dbReference>
<dbReference type="GO" id="GO:0008168">
    <property type="term" value="F:methyltransferase activity"/>
    <property type="evidence" value="ECO:0007669"/>
    <property type="project" value="UniProtKB-KW"/>
</dbReference>
<dbReference type="InterPro" id="IPR036388">
    <property type="entry name" value="WH-like_DNA-bd_sf"/>
</dbReference>
<feature type="compositionally biased region" description="Low complexity" evidence="1">
    <location>
        <begin position="1"/>
        <end position="22"/>
    </location>
</feature>
<keyword evidence="4" id="KW-1185">Reference proteome</keyword>